<dbReference type="EMBL" id="JAIZAY010000004">
    <property type="protein sequence ID" value="KAJ8042849.1"/>
    <property type="molecule type" value="Genomic_DNA"/>
</dbReference>
<keyword evidence="1" id="KW-0175">Coiled coil</keyword>
<name>A0A9Q1CDU9_HOLLE</name>
<dbReference type="Proteomes" id="UP001152320">
    <property type="component" value="Chromosome 4"/>
</dbReference>
<comment type="caution">
    <text evidence="3">The sequence shown here is derived from an EMBL/GenBank/DDBJ whole genome shotgun (WGS) entry which is preliminary data.</text>
</comment>
<keyword evidence="4" id="KW-1185">Reference proteome</keyword>
<organism evidence="3 4">
    <name type="scientific">Holothuria leucospilota</name>
    <name type="common">Black long sea cucumber</name>
    <name type="synonym">Mertensiothuria leucospilota</name>
    <dbReference type="NCBI Taxonomy" id="206669"/>
    <lineage>
        <taxon>Eukaryota</taxon>
        <taxon>Metazoa</taxon>
        <taxon>Echinodermata</taxon>
        <taxon>Eleutherozoa</taxon>
        <taxon>Echinozoa</taxon>
        <taxon>Holothuroidea</taxon>
        <taxon>Aspidochirotacea</taxon>
        <taxon>Aspidochirotida</taxon>
        <taxon>Holothuriidae</taxon>
        <taxon>Holothuria</taxon>
    </lineage>
</organism>
<evidence type="ECO:0000256" key="1">
    <source>
        <dbReference type="SAM" id="Coils"/>
    </source>
</evidence>
<feature type="coiled-coil region" evidence="1">
    <location>
        <begin position="115"/>
        <end position="163"/>
    </location>
</feature>
<protein>
    <submittedName>
        <fullName evidence="3">Uncharacterized protein</fullName>
    </submittedName>
</protein>
<accession>A0A9Q1CDU9</accession>
<proteinExistence type="predicted"/>
<gene>
    <name evidence="3" type="ORF">HOLleu_09715</name>
</gene>
<evidence type="ECO:0000313" key="4">
    <source>
        <dbReference type="Proteomes" id="UP001152320"/>
    </source>
</evidence>
<feature type="compositionally biased region" description="Polar residues" evidence="2">
    <location>
        <begin position="15"/>
        <end position="26"/>
    </location>
</feature>
<reference evidence="3" key="1">
    <citation type="submission" date="2021-10" db="EMBL/GenBank/DDBJ databases">
        <title>Tropical sea cucumber genome reveals ecological adaptation and Cuvierian tubules defense mechanism.</title>
        <authorList>
            <person name="Chen T."/>
        </authorList>
    </citation>
    <scope>NUCLEOTIDE SEQUENCE</scope>
    <source>
        <strain evidence="3">Nanhai2018</strain>
        <tissue evidence="3">Muscle</tissue>
    </source>
</reference>
<evidence type="ECO:0000313" key="3">
    <source>
        <dbReference type="EMBL" id="KAJ8042849.1"/>
    </source>
</evidence>
<dbReference type="AlphaFoldDB" id="A0A9Q1CDU9"/>
<feature type="compositionally biased region" description="Basic residues" evidence="2">
    <location>
        <begin position="1"/>
        <end position="10"/>
    </location>
</feature>
<evidence type="ECO:0000256" key="2">
    <source>
        <dbReference type="SAM" id="MobiDB-lite"/>
    </source>
</evidence>
<sequence>MPKKVARHKSERSGQESLSSLSENSVCDNTGLHRLEKESQKLLKRVTDKQRAKWKPLSASTMQLVFSLIEKHKESTFEGMEKSDVKALQRHFLQFRERLEEACKDISAPACTMDYKILNADYAKLVETLEETNNNLKEVDKNITKYRRLIKERKREVDDLEKEVA</sequence>
<dbReference type="OrthoDB" id="10622927at2759"/>
<feature type="region of interest" description="Disordered" evidence="2">
    <location>
        <begin position="1"/>
        <end position="26"/>
    </location>
</feature>